<reference evidence="1" key="1">
    <citation type="journal article" date="2014" name="Front. Microbiol.">
        <title>High frequency of phylogenetically diverse reductive dehalogenase-homologous genes in deep subseafloor sedimentary metagenomes.</title>
        <authorList>
            <person name="Kawai M."/>
            <person name="Futagami T."/>
            <person name="Toyoda A."/>
            <person name="Takaki Y."/>
            <person name="Nishi S."/>
            <person name="Hori S."/>
            <person name="Arai W."/>
            <person name="Tsubouchi T."/>
            <person name="Morono Y."/>
            <person name="Uchiyama I."/>
            <person name="Ito T."/>
            <person name="Fujiyama A."/>
            <person name="Inagaki F."/>
            <person name="Takami H."/>
        </authorList>
    </citation>
    <scope>NUCLEOTIDE SEQUENCE</scope>
    <source>
        <strain evidence="1">Expedition CK06-06</strain>
    </source>
</reference>
<accession>X1IWI6</accession>
<dbReference type="AlphaFoldDB" id="X1IWI6"/>
<gene>
    <name evidence="1" type="ORF">S03H2_68736</name>
</gene>
<evidence type="ECO:0000313" key="1">
    <source>
        <dbReference type="EMBL" id="GAH86077.1"/>
    </source>
</evidence>
<dbReference type="EMBL" id="BARU01045246">
    <property type="protein sequence ID" value="GAH86077.1"/>
    <property type="molecule type" value="Genomic_DNA"/>
</dbReference>
<proteinExistence type="predicted"/>
<protein>
    <submittedName>
        <fullName evidence="1">Uncharacterized protein</fullName>
    </submittedName>
</protein>
<comment type="caution">
    <text evidence="1">The sequence shown here is derived from an EMBL/GenBank/DDBJ whole genome shotgun (WGS) entry which is preliminary data.</text>
</comment>
<name>X1IWI6_9ZZZZ</name>
<feature type="non-terminal residue" evidence="1">
    <location>
        <position position="1"/>
    </location>
</feature>
<sequence>YQKRTMPENRLIAVLRTGSGKEQYGGGMIPLKVET</sequence>
<organism evidence="1">
    <name type="scientific">marine sediment metagenome</name>
    <dbReference type="NCBI Taxonomy" id="412755"/>
    <lineage>
        <taxon>unclassified sequences</taxon>
        <taxon>metagenomes</taxon>
        <taxon>ecological metagenomes</taxon>
    </lineage>
</organism>